<evidence type="ECO:0000259" key="1">
    <source>
        <dbReference type="PROSITE" id="PS50830"/>
    </source>
</evidence>
<dbReference type="EMBL" id="FNAC01000065">
    <property type="protein sequence ID" value="SDD80718.1"/>
    <property type="molecule type" value="Genomic_DNA"/>
</dbReference>
<organism evidence="2 3">
    <name type="scientific">Algoriphagus faecimaris</name>
    <dbReference type="NCBI Taxonomy" id="686796"/>
    <lineage>
        <taxon>Bacteria</taxon>
        <taxon>Pseudomonadati</taxon>
        <taxon>Bacteroidota</taxon>
        <taxon>Cytophagia</taxon>
        <taxon>Cytophagales</taxon>
        <taxon>Cyclobacteriaceae</taxon>
        <taxon>Algoriphagus</taxon>
    </lineage>
</organism>
<dbReference type="RefSeq" id="WP_087941345.1">
    <property type="nucleotide sequence ID" value="NZ_FNAC01000065.1"/>
</dbReference>
<protein>
    <submittedName>
        <fullName evidence="2">Micrococcal nuclease</fullName>
    </submittedName>
</protein>
<dbReference type="Gene3D" id="2.40.50.90">
    <property type="match status" value="1"/>
</dbReference>
<evidence type="ECO:0000313" key="2">
    <source>
        <dbReference type="EMBL" id="SDD80718.1"/>
    </source>
</evidence>
<accession>A0A1G6XRB9</accession>
<feature type="domain" description="TNase-like" evidence="1">
    <location>
        <begin position="2"/>
        <end position="108"/>
    </location>
</feature>
<sequence>MYEYRAKIISVYDGDTMTAIVDLGFYVKVELKLRLMGIDTPEIRGEERPEGLVVRDYVREMVLDKDVIIKTYKDKQEKYGRWLAEIFLEGQNLNAHLLEKGMAKPYMV</sequence>
<dbReference type="SUPFAM" id="SSF50199">
    <property type="entry name" value="Staphylococcal nuclease"/>
    <property type="match status" value="1"/>
</dbReference>
<dbReference type="Pfam" id="PF00565">
    <property type="entry name" value="SNase"/>
    <property type="match status" value="1"/>
</dbReference>
<dbReference type="SMART" id="SM00318">
    <property type="entry name" value="SNc"/>
    <property type="match status" value="1"/>
</dbReference>
<evidence type="ECO:0000313" key="3">
    <source>
        <dbReference type="Proteomes" id="UP000199060"/>
    </source>
</evidence>
<dbReference type="STRING" id="686796.SAMN04488104_106511"/>
<dbReference type="OrthoDB" id="309040at2"/>
<gene>
    <name evidence="2" type="ORF">SAMN04488104_106511</name>
</gene>
<name>A0A1G6XRB9_9BACT</name>
<keyword evidence="3" id="KW-1185">Reference proteome</keyword>
<proteinExistence type="predicted"/>
<reference evidence="3" key="1">
    <citation type="submission" date="2016-10" db="EMBL/GenBank/DDBJ databases">
        <authorList>
            <person name="Varghese N."/>
            <person name="Submissions S."/>
        </authorList>
    </citation>
    <scope>NUCLEOTIDE SEQUENCE [LARGE SCALE GENOMIC DNA]</scope>
    <source>
        <strain evidence="3">DSM 23095</strain>
    </source>
</reference>
<dbReference type="InterPro" id="IPR035437">
    <property type="entry name" value="SNase_OB-fold_sf"/>
</dbReference>
<dbReference type="AlphaFoldDB" id="A0A1G6XRB9"/>
<dbReference type="PROSITE" id="PS50830">
    <property type="entry name" value="TNASE_3"/>
    <property type="match status" value="1"/>
</dbReference>
<dbReference type="Proteomes" id="UP000199060">
    <property type="component" value="Unassembled WGS sequence"/>
</dbReference>
<dbReference type="InterPro" id="IPR016071">
    <property type="entry name" value="Staphylococal_nuclease_OB-fold"/>
</dbReference>